<sequence length="119" mass="13036">MLELDLCAASWYLWTTIANAGGLEGVLLEPINASASHTFAPVFAASSKSLWDSDPDSCGLANDRNLRGEESYYRATTPGKIDLGSRVAIRAGRLPMSVVRYYCRGVEFDFHLLFGCLKV</sequence>
<accession>A0ABS8VMJ0</accession>
<keyword evidence="2" id="KW-1185">Reference proteome</keyword>
<reference evidence="1 2" key="1">
    <citation type="journal article" date="2021" name="BMC Genomics">
        <title>Datura genome reveals duplications of psychoactive alkaloid biosynthetic genes and high mutation rate following tissue culture.</title>
        <authorList>
            <person name="Rajewski A."/>
            <person name="Carter-House D."/>
            <person name="Stajich J."/>
            <person name="Litt A."/>
        </authorList>
    </citation>
    <scope>NUCLEOTIDE SEQUENCE [LARGE SCALE GENOMIC DNA]</scope>
    <source>
        <strain evidence="1">AR-01</strain>
    </source>
</reference>
<name>A0ABS8VMJ0_DATST</name>
<organism evidence="1 2">
    <name type="scientific">Datura stramonium</name>
    <name type="common">Jimsonweed</name>
    <name type="synonym">Common thornapple</name>
    <dbReference type="NCBI Taxonomy" id="4076"/>
    <lineage>
        <taxon>Eukaryota</taxon>
        <taxon>Viridiplantae</taxon>
        <taxon>Streptophyta</taxon>
        <taxon>Embryophyta</taxon>
        <taxon>Tracheophyta</taxon>
        <taxon>Spermatophyta</taxon>
        <taxon>Magnoliopsida</taxon>
        <taxon>eudicotyledons</taxon>
        <taxon>Gunneridae</taxon>
        <taxon>Pentapetalae</taxon>
        <taxon>asterids</taxon>
        <taxon>lamiids</taxon>
        <taxon>Solanales</taxon>
        <taxon>Solanaceae</taxon>
        <taxon>Solanoideae</taxon>
        <taxon>Datureae</taxon>
        <taxon>Datura</taxon>
    </lineage>
</organism>
<evidence type="ECO:0000313" key="2">
    <source>
        <dbReference type="Proteomes" id="UP000823775"/>
    </source>
</evidence>
<comment type="caution">
    <text evidence="1">The sequence shown here is derived from an EMBL/GenBank/DDBJ whole genome shotgun (WGS) entry which is preliminary data.</text>
</comment>
<evidence type="ECO:0000313" key="1">
    <source>
        <dbReference type="EMBL" id="MCE0482034.1"/>
    </source>
</evidence>
<proteinExistence type="predicted"/>
<dbReference type="Proteomes" id="UP000823775">
    <property type="component" value="Unassembled WGS sequence"/>
</dbReference>
<dbReference type="EMBL" id="JACEIK010005689">
    <property type="protein sequence ID" value="MCE0482034.1"/>
    <property type="molecule type" value="Genomic_DNA"/>
</dbReference>
<protein>
    <submittedName>
        <fullName evidence="1">Uncharacterized protein</fullName>
    </submittedName>
</protein>
<gene>
    <name evidence="1" type="ORF">HAX54_040344</name>
</gene>